<feature type="transmembrane region" description="Helical" evidence="1">
    <location>
        <begin position="20"/>
        <end position="37"/>
    </location>
</feature>
<keyword evidence="1" id="KW-1133">Transmembrane helix</keyword>
<feature type="transmembrane region" description="Helical" evidence="1">
    <location>
        <begin position="81"/>
        <end position="101"/>
    </location>
</feature>
<protein>
    <submittedName>
        <fullName evidence="2">Uncharacterized protein</fullName>
    </submittedName>
</protein>
<dbReference type="Proteomes" id="UP001162880">
    <property type="component" value="Unassembled WGS sequence"/>
</dbReference>
<dbReference type="RefSeq" id="WP_243993725.1">
    <property type="nucleotide sequence ID" value="NZ_JALHLE010000015.1"/>
</dbReference>
<keyword evidence="1" id="KW-0812">Transmembrane</keyword>
<name>A0ABT0B203_9SPHN</name>
<proteinExistence type="predicted"/>
<evidence type="ECO:0000256" key="1">
    <source>
        <dbReference type="SAM" id="Phobius"/>
    </source>
</evidence>
<evidence type="ECO:0000313" key="3">
    <source>
        <dbReference type="Proteomes" id="UP001162880"/>
    </source>
</evidence>
<feature type="transmembrane region" description="Helical" evidence="1">
    <location>
        <begin position="43"/>
        <end position="61"/>
    </location>
</feature>
<accession>A0ABT0B203</accession>
<organism evidence="2 3">
    <name type="scientific">Novosphingobium album</name>
    <name type="common">ex Hu et al. 2023</name>
    <dbReference type="NCBI Taxonomy" id="2930093"/>
    <lineage>
        <taxon>Bacteria</taxon>
        <taxon>Pseudomonadati</taxon>
        <taxon>Pseudomonadota</taxon>
        <taxon>Alphaproteobacteria</taxon>
        <taxon>Sphingomonadales</taxon>
        <taxon>Sphingomonadaceae</taxon>
        <taxon>Novosphingobium</taxon>
    </lineage>
</organism>
<keyword evidence="1" id="KW-0472">Membrane</keyword>
<evidence type="ECO:0000313" key="2">
    <source>
        <dbReference type="EMBL" id="MCJ2179092.1"/>
    </source>
</evidence>
<keyword evidence="3" id="KW-1185">Reference proteome</keyword>
<gene>
    <name evidence="2" type="ORF">MTR64_10990</name>
</gene>
<sequence length="104" mass="11778">MSGYPIFMTWRDTPNYRKAATISVLASACLLAVRFLVPDWPLAPFAILNWLCFMIAGYLAFFRPFRWSVLFKRPDRVKAKIVNYTLLAFTAAGWIAVGSGGRLL</sequence>
<reference evidence="2" key="1">
    <citation type="submission" date="2022-03" db="EMBL/GenBank/DDBJ databases">
        <title>Identification of a novel bacterium isolated from mangrove sediments.</title>
        <authorList>
            <person name="Pan X."/>
        </authorList>
    </citation>
    <scope>NUCLEOTIDE SEQUENCE</scope>
    <source>
        <strain evidence="2">B2580</strain>
    </source>
</reference>
<dbReference type="EMBL" id="JALHLE010000015">
    <property type="protein sequence ID" value="MCJ2179092.1"/>
    <property type="molecule type" value="Genomic_DNA"/>
</dbReference>
<comment type="caution">
    <text evidence="2">The sequence shown here is derived from an EMBL/GenBank/DDBJ whole genome shotgun (WGS) entry which is preliminary data.</text>
</comment>